<evidence type="ECO:0000256" key="7">
    <source>
        <dbReference type="ARBA" id="ARBA00022692"/>
    </source>
</evidence>
<dbReference type="PRINTS" id="PR00344">
    <property type="entry name" value="BCTRLSENSOR"/>
</dbReference>
<dbReference type="GO" id="GO:0005886">
    <property type="term" value="C:plasma membrane"/>
    <property type="evidence" value="ECO:0007669"/>
    <property type="project" value="UniProtKB-SubCell"/>
</dbReference>
<dbReference type="InterPro" id="IPR036890">
    <property type="entry name" value="HATPase_C_sf"/>
</dbReference>
<dbReference type="InterPro" id="IPR003594">
    <property type="entry name" value="HATPase_dom"/>
</dbReference>
<dbReference type="KEGG" id="aer:AERYTH_04540"/>
<dbReference type="EC" id="2.7.13.3" evidence="3"/>
<dbReference type="InterPro" id="IPR005467">
    <property type="entry name" value="His_kinase_dom"/>
</dbReference>
<dbReference type="AlphaFoldDB" id="A0A0U4BF92"/>
<dbReference type="PANTHER" id="PTHR45436">
    <property type="entry name" value="SENSOR HISTIDINE KINASE YKOH"/>
    <property type="match status" value="1"/>
</dbReference>
<dbReference type="InterPro" id="IPR039506">
    <property type="entry name" value="SPOB_a"/>
</dbReference>
<evidence type="ECO:0000256" key="4">
    <source>
        <dbReference type="ARBA" id="ARBA00022475"/>
    </source>
</evidence>
<dbReference type="Pfam" id="PF02518">
    <property type="entry name" value="HATPase_c"/>
    <property type="match status" value="1"/>
</dbReference>
<sequence>MCSLWSPRPGRRTLAGQFLLLQLAVVALVLVIVGVLSLQQATRGFEDDRGARLRSTAEYLANVAVVRSRLGSTDASRVLAPAIDRARSLSGADVVSVTDRTGRVVASSRPSLVGTEAPLGGSRVLEGRGWTGSVPTDRGRTLAGHAPVLADDGSFAGAVLAEQKYPTAWQRATNAAPDLALFLGVGAGLGILGSWTVSRIVRRRTRGLAAGDFAKLADHREALLHGIREGVLGVDPDGRVSMVNDAALELLGLEGPVLGRRVVDVAPEPDVAALLQDQGDASDVVLVTRDRVLVLNRRRAATRGEGVGTVVTMRDRTELVEVQQQLGSNLTITDALRAQTHEFANQLHTIGGLLELDEPEEARALVTHIVGSRAARQDDLADHVEDPATAALLLAKSSQADEAGVLLSLDPDCEIPPLGTGLAADVTTILGNLVDNAVDACRGTPGAEVRVTGRADDDALVLEVEDSGDGVPAELRSAVFVRGYSTKPDVLGGRGVGLALVRLLCERRGGSVTIDAARPSLFRVVLPWEST</sequence>
<dbReference type="InterPro" id="IPR029151">
    <property type="entry name" value="Sensor-like_sf"/>
</dbReference>
<dbReference type="Pfam" id="PF17203">
    <property type="entry name" value="sCache_3_2"/>
    <property type="match status" value="1"/>
</dbReference>
<dbReference type="InterPro" id="IPR035965">
    <property type="entry name" value="PAS-like_dom_sf"/>
</dbReference>
<dbReference type="GO" id="GO:0005524">
    <property type="term" value="F:ATP binding"/>
    <property type="evidence" value="ECO:0007669"/>
    <property type="project" value="UniProtKB-KW"/>
</dbReference>
<dbReference type="SUPFAM" id="SSF55890">
    <property type="entry name" value="Sporulation response regulatory protein Spo0B"/>
    <property type="match status" value="1"/>
</dbReference>
<evidence type="ECO:0000259" key="15">
    <source>
        <dbReference type="PROSITE" id="PS50109"/>
    </source>
</evidence>
<dbReference type="PATRIC" id="fig|2041.4.peg.948"/>
<dbReference type="SUPFAM" id="SSF55874">
    <property type="entry name" value="ATPase domain of HSP90 chaperone/DNA topoisomerase II/histidine kinase"/>
    <property type="match status" value="1"/>
</dbReference>
<comment type="catalytic activity">
    <reaction evidence="1">
        <text>ATP + protein L-histidine = ADP + protein N-phospho-L-histidine.</text>
        <dbReference type="EC" id="2.7.13.3"/>
    </reaction>
</comment>
<dbReference type="SMART" id="SM00387">
    <property type="entry name" value="HATPase_c"/>
    <property type="match status" value="1"/>
</dbReference>
<dbReference type="Proteomes" id="UP000067689">
    <property type="component" value="Chromosome"/>
</dbReference>
<keyword evidence="12" id="KW-0902">Two-component regulatory system</keyword>
<keyword evidence="18" id="KW-1185">Reference proteome</keyword>
<evidence type="ECO:0000256" key="6">
    <source>
        <dbReference type="ARBA" id="ARBA00022679"/>
    </source>
</evidence>
<dbReference type="Gene3D" id="3.30.565.10">
    <property type="entry name" value="Histidine kinase-like ATPase, C-terminal domain"/>
    <property type="match status" value="1"/>
</dbReference>
<accession>A0A0U4BF92</accession>
<dbReference type="InterPro" id="IPR033463">
    <property type="entry name" value="sCache_3"/>
</dbReference>
<proteinExistence type="predicted"/>
<dbReference type="Gene3D" id="3.30.450.20">
    <property type="entry name" value="PAS domain"/>
    <property type="match status" value="2"/>
</dbReference>
<evidence type="ECO:0000256" key="11">
    <source>
        <dbReference type="ARBA" id="ARBA00022989"/>
    </source>
</evidence>
<dbReference type="GO" id="GO:0000155">
    <property type="term" value="F:phosphorelay sensor kinase activity"/>
    <property type="evidence" value="ECO:0007669"/>
    <property type="project" value="InterPro"/>
</dbReference>
<evidence type="ECO:0000256" key="10">
    <source>
        <dbReference type="ARBA" id="ARBA00022840"/>
    </source>
</evidence>
<dbReference type="CDD" id="cd00130">
    <property type="entry name" value="PAS"/>
    <property type="match status" value="1"/>
</dbReference>
<evidence type="ECO:0000256" key="3">
    <source>
        <dbReference type="ARBA" id="ARBA00012438"/>
    </source>
</evidence>
<dbReference type="PROSITE" id="PS50109">
    <property type="entry name" value="HIS_KIN"/>
    <property type="match status" value="1"/>
</dbReference>
<keyword evidence="13 14" id="KW-0472">Membrane</keyword>
<keyword evidence="7 14" id="KW-0812">Transmembrane</keyword>
<dbReference type="PROSITE" id="PS50112">
    <property type="entry name" value="PAS"/>
    <property type="match status" value="1"/>
</dbReference>
<dbReference type="PANTHER" id="PTHR45436:SF5">
    <property type="entry name" value="SENSOR HISTIDINE KINASE TRCS"/>
    <property type="match status" value="1"/>
</dbReference>
<keyword evidence="10" id="KW-0067">ATP-binding</keyword>
<dbReference type="Gene3D" id="1.10.287.130">
    <property type="match status" value="1"/>
</dbReference>
<dbReference type="InterPro" id="IPR004358">
    <property type="entry name" value="Sig_transdc_His_kin-like_C"/>
</dbReference>
<dbReference type="STRING" id="2041.AERYTH_04540"/>
<organism evidence="17 18">
    <name type="scientific">Aeromicrobium erythreum</name>
    <dbReference type="NCBI Taxonomy" id="2041"/>
    <lineage>
        <taxon>Bacteria</taxon>
        <taxon>Bacillati</taxon>
        <taxon>Actinomycetota</taxon>
        <taxon>Actinomycetes</taxon>
        <taxon>Propionibacteriales</taxon>
        <taxon>Nocardioidaceae</taxon>
        <taxon>Aeromicrobium</taxon>
    </lineage>
</organism>
<dbReference type="GO" id="GO:0006355">
    <property type="term" value="P:regulation of DNA-templated transcription"/>
    <property type="evidence" value="ECO:0007669"/>
    <property type="project" value="InterPro"/>
</dbReference>
<evidence type="ECO:0000256" key="9">
    <source>
        <dbReference type="ARBA" id="ARBA00022777"/>
    </source>
</evidence>
<feature type="domain" description="Histidine kinase" evidence="15">
    <location>
        <begin position="338"/>
        <end position="530"/>
    </location>
</feature>
<keyword evidence="5" id="KW-0597">Phosphoprotein</keyword>
<reference evidence="17 18" key="1">
    <citation type="journal article" date="1991" name="Int. J. Syst. Bacteriol.">
        <title>Description of the erythromycin-producing bacterium Arthrobacter sp. strain NRRL B-3381 as Aeromicrobium erythreum gen. nov., sp. nov.</title>
        <authorList>
            <person name="Miller E.S."/>
            <person name="Woese C.R."/>
            <person name="Brenner S."/>
        </authorList>
    </citation>
    <scope>NUCLEOTIDE SEQUENCE [LARGE SCALE GENOMIC DNA]</scope>
    <source>
        <strain evidence="17 18">AR18</strain>
    </source>
</reference>
<evidence type="ECO:0000313" key="18">
    <source>
        <dbReference type="Proteomes" id="UP000067689"/>
    </source>
</evidence>
<evidence type="ECO:0000256" key="8">
    <source>
        <dbReference type="ARBA" id="ARBA00022741"/>
    </source>
</evidence>
<keyword evidence="4" id="KW-1003">Cell membrane</keyword>
<keyword evidence="6" id="KW-0808">Transferase</keyword>
<dbReference type="SUPFAM" id="SSF103190">
    <property type="entry name" value="Sensory domain-like"/>
    <property type="match status" value="1"/>
</dbReference>
<dbReference type="InterPro" id="IPR000014">
    <property type="entry name" value="PAS"/>
</dbReference>
<dbReference type="InterPro" id="IPR013767">
    <property type="entry name" value="PAS_fold"/>
</dbReference>
<protein>
    <recommendedName>
        <fullName evidence="3">histidine kinase</fullName>
        <ecNumber evidence="3">2.7.13.3</ecNumber>
    </recommendedName>
</protein>
<name>A0A0U4BF92_9ACTN</name>
<evidence type="ECO:0000256" key="13">
    <source>
        <dbReference type="ARBA" id="ARBA00023136"/>
    </source>
</evidence>
<comment type="subcellular location">
    <subcellularLocation>
        <location evidence="2">Cell membrane</location>
        <topology evidence="2">Multi-pass membrane protein</topology>
    </subcellularLocation>
</comment>
<dbReference type="SMART" id="SM00091">
    <property type="entry name" value="PAS"/>
    <property type="match status" value="1"/>
</dbReference>
<evidence type="ECO:0000256" key="2">
    <source>
        <dbReference type="ARBA" id="ARBA00004651"/>
    </source>
</evidence>
<feature type="domain" description="PAS" evidence="16">
    <location>
        <begin position="216"/>
        <end position="254"/>
    </location>
</feature>
<gene>
    <name evidence="17" type="ORF">AERYTH_04540</name>
</gene>
<keyword evidence="8" id="KW-0547">Nucleotide-binding</keyword>
<keyword evidence="9" id="KW-0418">Kinase</keyword>
<dbReference type="SUPFAM" id="SSF55785">
    <property type="entry name" value="PYP-like sensor domain (PAS domain)"/>
    <property type="match status" value="1"/>
</dbReference>
<evidence type="ECO:0000256" key="5">
    <source>
        <dbReference type="ARBA" id="ARBA00022553"/>
    </source>
</evidence>
<evidence type="ECO:0000256" key="14">
    <source>
        <dbReference type="SAM" id="Phobius"/>
    </source>
</evidence>
<feature type="transmembrane region" description="Helical" evidence="14">
    <location>
        <begin position="179"/>
        <end position="197"/>
    </location>
</feature>
<evidence type="ECO:0000259" key="16">
    <source>
        <dbReference type="PROSITE" id="PS50112"/>
    </source>
</evidence>
<evidence type="ECO:0000313" key="17">
    <source>
        <dbReference type="EMBL" id="ALX04017.1"/>
    </source>
</evidence>
<feature type="transmembrane region" description="Helical" evidence="14">
    <location>
        <begin position="18"/>
        <end position="38"/>
    </location>
</feature>
<dbReference type="InterPro" id="IPR050428">
    <property type="entry name" value="TCS_sensor_his_kinase"/>
</dbReference>
<evidence type="ECO:0000256" key="1">
    <source>
        <dbReference type="ARBA" id="ARBA00000085"/>
    </source>
</evidence>
<evidence type="ECO:0000256" key="12">
    <source>
        <dbReference type="ARBA" id="ARBA00023012"/>
    </source>
</evidence>
<dbReference type="Pfam" id="PF00989">
    <property type="entry name" value="PAS"/>
    <property type="match status" value="1"/>
</dbReference>
<keyword evidence="11 14" id="KW-1133">Transmembrane helix</keyword>
<dbReference type="Pfam" id="PF14689">
    <property type="entry name" value="SPOB_a"/>
    <property type="match status" value="1"/>
</dbReference>
<dbReference type="EMBL" id="CP011502">
    <property type="protein sequence ID" value="ALX04017.1"/>
    <property type="molecule type" value="Genomic_DNA"/>
</dbReference>
<dbReference type="InterPro" id="IPR016120">
    <property type="entry name" value="Sig_transdc_His_kin_SpoOB"/>
</dbReference>